<dbReference type="PRINTS" id="PR00413">
    <property type="entry name" value="HADHALOGNASE"/>
</dbReference>
<accession>A0A399G323</accession>
<dbReference type="InterPro" id="IPR023214">
    <property type="entry name" value="HAD_sf"/>
</dbReference>
<dbReference type="Proteomes" id="UP000265719">
    <property type="component" value="Chromosome"/>
</dbReference>
<dbReference type="Pfam" id="PF00702">
    <property type="entry name" value="Hydrolase"/>
    <property type="match status" value="1"/>
</dbReference>
<dbReference type="PANTHER" id="PTHR43481:SF4">
    <property type="entry name" value="GLYCEROL-1-PHOSPHATE PHOSPHOHYDROLASE 1-RELATED"/>
    <property type="match status" value="1"/>
</dbReference>
<dbReference type="AlphaFoldDB" id="A0A399G323"/>
<name>A0A399G323_9ACTN</name>
<organism evidence="1 2">
    <name type="scientific">Thermobifida halotolerans</name>
    <dbReference type="NCBI Taxonomy" id="483545"/>
    <lineage>
        <taxon>Bacteria</taxon>
        <taxon>Bacillati</taxon>
        <taxon>Actinomycetota</taxon>
        <taxon>Actinomycetes</taxon>
        <taxon>Streptosporangiales</taxon>
        <taxon>Nocardiopsidaceae</taxon>
        <taxon>Thermobifida</taxon>
    </lineage>
</organism>
<evidence type="ECO:0000313" key="1">
    <source>
        <dbReference type="EMBL" id="UOE19982.1"/>
    </source>
</evidence>
<dbReference type="RefSeq" id="WP_068687892.1">
    <property type="nucleotide sequence ID" value="NZ_CP063196.1"/>
</dbReference>
<dbReference type="OrthoDB" id="9812856at2"/>
<dbReference type="Gene3D" id="3.40.50.1000">
    <property type="entry name" value="HAD superfamily/HAD-like"/>
    <property type="match status" value="1"/>
</dbReference>
<dbReference type="GO" id="GO:0050308">
    <property type="term" value="F:sugar-phosphatase activity"/>
    <property type="evidence" value="ECO:0007669"/>
    <property type="project" value="TreeGrafter"/>
</dbReference>
<dbReference type="EMBL" id="CP063196">
    <property type="protein sequence ID" value="UOE19982.1"/>
    <property type="molecule type" value="Genomic_DNA"/>
</dbReference>
<dbReference type="SUPFAM" id="SSF56784">
    <property type="entry name" value="HAD-like"/>
    <property type="match status" value="1"/>
</dbReference>
<dbReference type="SFLD" id="SFLDS00003">
    <property type="entry name" value="Haloacid_Dehalogenase"/>
    <property type="match status" value="1"/>
</dbReference>
<dbReference type="Gene3D" id="1.10.150.240">
    <property type="entry name" value="Putative phosphatase, domain 2"/>
    <property type="match status" value="1"/>
</dbReference>
<dbReference type="NCBIfam" id="TIGR01509">
    <property type="entry name" value="HAD-SF-IA-v3"/>
    <property type="match status" value="1"/>
</dbReference>
<dbReference type="KEGG" id="thao:NI17_001620"/>
<dbReference type="InterPro" id="IPR023198">
    <property type="entry name" value="PGP-like_dom2"/>
</dbReference>
<keyword evidence="1" id="KW-0378">Hydrolase</keyword>
<dbReference type="InterPro" id="IPR006439">
    <property type="entry name" value="HAD-SF_hydro_IA"/>
</dbReference>
<protein>
    <submittedName>
        <fullName evidence="1">HAD-IA family hydrolase</fullName>
    </submittedName>
</protein>
<dbReference type="InterPro" id="IPR051806">
    <property type="entry name" value="HAD-like_SPP"/>
</dbReference>
<sequence length="212" mass="22391">MLECSAVLFDLDGVLVESGPVIERMWRNWAVRRGLDPEEVLALTPGRRAPDVVRLAAPDLDAVAEADALETEQVADPHLLREVPGARALTRGLEPDSWAVVTSGSRFVATTRLRVVGIPEPPVLVTADDVARGKPDPEGYLAAAKALGFAPEECVVVEDAVSGARAARAAGMRVVGVEGGGLGAGDATECVVADLTAVRIERREDGGLRVRW</sequence>
<evidence type="ECO:0000313" key="2">
    <source>
        <dbReference type="Proteomes" id="UP000265719"/>
    </source>
</evidence>
<reference evidence="1" key="1">
    <citation type="submission" date="2020-10" db="EMBL/GenBank/DDBJ databases">
        <title>De novo genome project of the cellulose decomposer Thermobifida halotolerans type strain.</title>
        <authorList>
            <person name="Nagy I."/>
            <person name="Horvath B."/>
            <person name="Kukolya J."/>
            <person name="Nagy I."/>
            <person name="Orsini M."/>
        </authorList>
    </citation>
    <scope>NUCLEOTIDE SEQUENCE</scope>
    <source>
        <strain evidence="1">DSM 44931</strain>
    </source>
</reference>
<gene>
    <name evidence="1" type="ORF">NI17_001620</name>
</gene>
<keyword evidence="2" id="KW-1185">Reference proteome</keyword>
<dbReference type="PANTHER" id="PTHR43481">
    <property type="entry name" value="FRUCTOSE-1-PHOSPHATE PHOSPHATASE"/>
    <property type="match status" value="1"/>
</dbReference>
<proteinExistence type="predicted"/>
<dbReference type="SFLD" id="SFLDG01129">
    <property type="entry name" value="C1.5:_HAD__Beta-PGM__Phosphata"/>
    <property type="match status" value="1"/>
</dbReference>
<dbReference type="InterPro" id="IPR036412">
    <property type="entry name" value="HAD-like_sf"/>
</dbReference>